<evidence type="ECO:0000256" key="4">
    <source>
        <dbReference type="ARBA" id="ARBA00004659"/>
    </source>
</evidence>
<dbReference type="GO" id="GO:0016208">
    <property type="term" value="F:AMP binding"/>
    <property type="evidence" value="ECO:0007669"/>
    <property type="project" value="TreeGrafter"/>
</dbReference>
<keyword evidence="11 14" id="KW-0808">Transferase</keyword>
<comment type="catalytic activity">
    <reaction evidence="1">
        <text>AMP + diphosphate = 5-phospho-alpha-D-ribose 1-diphosphate + adenine</text>
        <dbReference type="Rhea" id="RHEA:16609"/>
        <dbReference type="ChEBI" id="CHEBI:16708"/>
        <dbReference type="ChEBI" id="CHEBI:33019"/>
        <dbReference type="ChEBI" id="CHEBI:58017"/>
        <dbReference type="ChEBI" id="CHEBI:456215"/>
        <dbReference type="EC" id="2.4.2.7"/>
    </reaction>
</comment>
<evidence type="ECO:0000256" key="3">
    <source>
        <dbReference type="ARBA" id="ARBA00004496"/>
    </source>
</evidence>
<evidence type="ECO:0000256" key="12">
    <source>
        <dbReference type="ARBA" id="ARBA00022726"/>
    </source>
</evidence>
<dbReference type="GO" id="GO:0005737">
    <property type="term" value="C:cytoplasm"/>
    <property type="evidence" value="ECO:0007669"/>
    <property type="project" value="UniProtKB-SubCell"/>
</dbReference>
<dbReference type="HAMAP" id="MF_00004">
    <property type="entry name" value="Aden_phosphoribosyltr"/>
    <property type="match status" value="1"/>
</dbReference>
<evidence type="ECO:0000256" key="11">
    <source>
        <dbReference type="ARBA" id="ARBA00022679"/>
    </source>
</evidence>
<dbReference type="InterPro" id="IPR000836">
    <property type="entry name" value="PRTase_dom"/>
</dbReference>
<keyword evidence="9" id="KW-0963">Cytoplasm</keyword>
<dbReference type="GO" id="GO:0002055">
    <property type="term" value="F:adenine binding"/>
    <property type="evidence" value="ECO:0007669"/>
    <property type="project" value="TreeGrafter"/>
</dbReference>
<sequence length="180" mass="19989">MTKTFEDDINDLLKFVEYFPDFPKPGILYKDVLSVLNDRNGMQLLEKILKQISLQLMGKIDCVAMLETRGYIIGPIIALQLSVPCIPVSKKGNLPGTLIEQSYTLEYGEDILTIQLNSIKKGQRILLVDDFLATGGTLKAASNLIKKSGGDIVQGLVLMEKCDLEGRKRLDFPIISLISD</sequence>
<evidence type="ECO:0000256" key="8">
    <source>
        <dbReference type="ARBA" id="ARBA00017366"/>
    </source>
</evidence>
<dbReference type="EC" id="2.4.2.7" evidence="7"/>
<keyword evidence="15" id="KW-1185">Reference proteome</keyword>
<keyword evidence="12" id="KW-0660">Purine salvage</keyword>
<protein>
    <recommendedName>
        <fullName evidence="8">Adenine phosphoribosyltransferase</fullName>
        <ecNumber evidence="7">2.4.2.7</ecNumber>
    </recommendedName>
</protein>
<dbReference type="GO" id="GO:0006168">
    <property type="term" value="P:adenine salvage"/>
    <property type="evidence" value="ECO:0007669"/>
    <property type="project" value="InterPro"/>
</dbReference>
<evidence type="ECO:0000256" key="7">
    <source>
        <dbReference type="ARBA" id="ARBA00011893"/>
    </source>
</evidence>
<dbReference type="AlphaFoldDB" id="A0A5E4MZF7"/>
<dbReference type="PANTHER" id="PTHR32315:SF3">
    <property type="entry name" value="ADENINE PHOSPHORIBOSYLTRANSFERASE"/>
    <property type="match status" value="1"/>
</dbReference>
<dbReference type="SUPFAM" id="SSF53271">
    <property type="entry name" value="PRTase-like"/>
    <property type="match status" value="1"/>
</dbReference>
<accession>A0A5E4MZF7</accession>
<reference evidence="14 15" key="1">
    <citation type="submission" date="2019-08" db="EMBL/GenBank/DDBJ databases">
        <authorList>
            <person name="Alioto T."/>
            <person name="Alioto T."/>
            <person name="Gomez Garrido J."/>
        </authorList>
    </citation>
    <scope>NUCLEOTIDE SEQUENCE [LARGE SCALE GENOMIC DNA]</scope>
</reference>
<comment type="similarity">
    <text evidence="5">Belongs to the purine/pyrimidine phosphoribosyltransferase family.</text>
</comment>
<feature type="domain" description="Phosphoribosyltransferase" evidence="13">
    <location>
        <begin position="35"/>
        <end position="168"/>
    </location>
</feature>
<dbReference type="InterPro" id="IPR029057">
    <property type="entry name" value="PRTase-like"/>
</dbReference>
<evidence type="ECO:0000313" key="14">
    <source>
        <dbReference type="EMBL" id="VVC37765.1"/>
    </source>
</evidence>
<dbReference type="UniPathway" id="UPA00588">
    <property type="reaction ID" value="UER00646"/>
</dbReference>
<organism evidence="14 15">
    <name type="scientific">Cinara cedri</name>
    <dbReference type="NCBI Taxonomy" id="506608"/>
    <lineage>
        <taxon>Eukaryota</taxon>
        <taxon>Metazoa</taxon>
        <taxon>Ecdysozoa</taxon>
        <taxon>Arthropoda</taxon>
        <taxon>Hexapoda</taxon>
        <taxon>Insecta</taxon>
        <taxon>Pterygota</taxon>
        <taxon>Neoptera</taxon>
        <taxon>Paraneoptera</taxon>
        <taxon>Hemiptera</taxon>
        <taxon>Sternorrhyncha</taxon>
        <taxon>Aphidomorpha</taxon>
        <taxon>Aphidoidea</taxon>
        <taxon>Aphididae</taxon>
        <taxon>Lachninae</taxon>
        <taxon>Cinara</taxon>
    </lineage>
</organism>
<dbReference type="InterPro" id="IPR005764">
    <property type="entry name" value="Ade_phspho_trans"/>
</dbReference>
<dbReference type="EMBL" id="CABPRJ010001454">
    <property type="protein sequence ID" value="VVC37765.1"/>
    <property type="molecule type" value="Genomic_DNA"/>
</dbReference>
<dbReference type="GO" id="GO:0003999">
    <property type="term" value="F:adenine phosphoribosyltransferase activity"/>
    <property type="evidence" value="ECO:0007669"/>
    <property type="project" value="UniProtKB-EC"/>
</dbReference>
<evidence type="ECO:0000256" key="5">
    <source>
        <dbReference type="ARBA" id="ARBA00008391"/>
    </source>
</evidence>
<name>A0A5E4MZF7_9HEMI</name>
<gene>
    <name evidence="14" type="ORF">CINCED_3A019543</name>
</gene>
<comment type="pathway">
    <text evidence="4">Purine metabolism; AMP biosynthesis via salvage pathway; AMP from adenine: step 1/1.</text>
</comment>
<comment type="subunit">
    <text evidence="6">Homodimer.</text>
</comment>
<dbReference type="GO" id="GO:0044209">
    <property type="term" value="P:AMP salvage"/>
    <property type="evidence" value="ECO:0007669"/>
    <property type="project" value="UniProtKB-UniPathway"/>
</dbReference>
<proteinExistence type="inferred from homology"/>
<evidence type="ECO:0000256" key="6">
    <source>
        <dbReference type="ARBA" id="ARBA00011738"/>
    </source>
</evidence>
<dbReference type="InterPro" id="IPR050054">
    <property type="entry name" value="UPRTase/APRTase"/>
</dbReference>
<dbReference type="Pfam" id="PF00156">
    <property type="entry name" value="Pribosyltran"/>
    <property type="match status" value="1"/>
</dbReference>
<dbReference type="CDD" id="cd06223">
    <property type="entry name" value="PRTases_typeI"/>
    <property type="match status" value="1"/>
</dbReference>
<evidence type="ECO:0000256" key="1">
    <source>
        <dbReference type="ARBA" id="ARBA00000868"/>
    </source>
</evidence>
<evidence type="ECO:0000313" key="15">
    <source>
        <dbReference type="Proteomes" id="UP000325440"/>
    </source>
</evidence>
<dbReference type="NCBIfam" id="NF002636">
    <property type="entry name" value="PRK02304.1-5"/>
    <property type="match status" value="1"/>
</dbReference>
<dbReference type="OrthoDB" id="363185at2759"/>
<dbReference type="Gene3D" id="3.40.50.2020">
    <property type="match status" value="1"/>
</dbReference>
<dbReference type="Proteomes" id="UP000325440">
    <property type="component" value="Unassembled WGS sequence"/>
</dbReference>
<comment type="subcellular location">
    <subcellularLocation>
        <location evidence="3">Cytoplasm</location>
    </subcellularLocation>
</comment>
<evidence type="ECO:0000256" key="10">
    <source>
        <dbReference type="ARBA" id="ARBA00022676"/>
    </source>
</evidence>
<evidence type="ECO:0000259" key="13">
    <source>
        <dbReference type="Pfam" id="PF00156"/>
    </source>
</evidence>
<dbReference type="GO" id="GO:0006166">
    <property type="term" value="P:purine ribonucleoside salvage"/>
    <property type="evidence" value="ECO:0007669"/>
    <property type="project" value="UniProtKB-KW"/>
</dbReference>
<keyword evidence="10 14" id="KW-0328">Glycosyltransferase</keyword>
<comment type="function">
    <text evidence="2">Catalyzes a salvage reaction resulting in the formation of AMP, that is energically less costly than de novo synthesis.</text>
</comment>
<evidence type="ECO:0000256" key="9">
    <source>
        <dbReference type="ARBA" id="ARBA00022490"/>
    </source>
</evidence>
<evidence type="ECO:0000256" key="2">
    <source>
        <dbReference type="ARBA" id="ARBA00003968"/>
    </source>
</evidence>
<dbReference type="PANTHER" id="PTHR32315">
    <property type="entry name" value="ADENINE PHOSPHORIBOSYLTRANSFERASE"/>
    <property type="match status" value="1"/>
</dbReference>
<dbReference type="FunFam" id="3.40.50.2020:FF:000004">
    <property type="entry name" value="Adenine phosphoribosyltransferase"/>
    <property type="match status" value="1"/>
</dbReference>